<dbReference type="STRING" id="1515746.HR45_06770"/>
<dbReference type="OrthoDB" id="9789463at2"/>
<dbReference type="InterPro" id="IPR000527">
    <property type="entry name" value="Flag_Lring"/>
</dbReference>
<evidence type="ECO:0000256" key="5">
    <source>
        <dbReference type="ARBA" id="ARBA00022729"/>
    </source>
</evidence>
<evidence type="ECO:0000313" key="13">
    <source>
        <dbReference type="EMBL" id="KFZ38196.1"/>
    </source>
</evidence>
<dbReference type="RefSeq" id="WP_037441012.1">
    <property type="nucleotide sequence ID" value="NZ_JPEO01000003.1"/>
</dbReference>
<dbReference type="GO" id="GO:0003774">
    <property type="term" value="F:cytoskeletal motor activity"/>
    <property type="evidence" value="ECO:0007669"/>
    <property type="project" value="InterPro"/>
</dbReference>
<dbReference type="HAMAP" id="MF_00415">
    <property type="entry name" value="FlgH"/>
    <property type="match status" value="1"/>
</dbReference>
<dbReference type="PANTHER" id="PTHR34933">
    <property type="entry name" value="FLAGELLAR L-RING PROTEIN"/>
    <property type="match status" value="1"/>
</dbReference>
<keyword evidence="7" id="KW-0564">Palmitate</keyword>
<dbReference type="GO" id="GO:0009427">
    <property type="term" value="C:bacterial-type flagellum basal body, distal rod, L ring"/>
    <property type="evidence" value="ECO:0007669"/>
    <property type="project" value="InterPro"/>
</dbReference>
<keyword evidence="9 11" id="KW-0998">Cell outer membrane</keyword>
<dbReference type="PRINTS" id="PR01008">
    <property type="entry name" value="FLGLRINGFLGH"/>
</dbReference>
<evidence type="ECO:0000256" key="8">
    <source>
        <dbReference type="ARBA" id="ARBA00023143"/>
    </source>
</evidence>
<dbReference type="AlphaFoldDB" id="A0A094K0J6"/>
<evidence type="ECO:0000256" key="11">
    <source>
        <dbReference type="HAMAP-Rule" id="MF_00415"/>
    </source>
</evidence>
<evidence type="ECO:0000256" key="12">
    <source>
        <dbReference type="SAM" id="SignalP"/>
    </source>
</evidence>
<dbReference type="PROSITE" id="PS51257">
    <property type="entry name" value="PROKAR_LIPOPROTEIN"/>
    <property type="match status" value="1"/>
</dbReference>
<feature type="signal peptide" evidence="12">
    <location>
        <begin position="1"/>
        <end position="23"/>
    </location>
</feature>
<sequence length="224" mass="24239">MLPRKFTGILLLTLLAGCSSSESLPTESAQTNIADDDYASSNAVMSRQEGGLYSDNYMFTLFADKRAYTVGDILTVILAERTLSSKSADASMGKDSSWDVGVPLVGTLNTNDMALQANSATAFNGQSSANQQNSLSGYISVRVVEVLPNGALRVKGRKQIRLNQGDEYLELEGIVRPEDIDVTNQISSQRIADASISYEGSGDMADAQEPGWLTKLFTRYLNPF</sequence>
<proteinExistence type="inferred from homology"/>
<dbReference type="EMBL" id="JPEO01000003">
    <property type="protein sequence ID" value="KFZ38196.1"/>
    <property type="molecule type" value="Genomic_DNA"/>
</dbReference>
<feature type="chain" id="PRO_5008823454" description="Flagellar L-ring protein" evidence="12">
    <location>
        <begin position="24"/>
        <end position="224"/>
    </location>
</feature>
<keyword evidence="8 11" id="KW-0975">Bacterial flagellum</keyword>
<keyword evidence="10 11" id="KW-0449">Lipoprotein</keyword>
<evidence type="ECO:0000256" key="4">
    <source>
        <dbReference type="ARBA" id="ARBA00011439"/>
    </source>
</evidence>
<dbReference type="GO" id="GO:0009279">
    <property type="term" value="C:cell outer membrane"/>
    <property type="evidence" value="ECO:0007669"/>
    <property type="project" value="UniProtKB-SubCell"/>
</dbReference>
<evidence type="ECO:0000256" key="6">
    <source>
        <dbReference type="ARBA" id="ARBA00023136"/>
    </source>
</evidence>
<comment type="caution">
    <text evidence="13">The sequence shown here is derived from an EMBL/GenBank/DDBJ whole genome shotgun (WGS) entry which is preliminary data.</text>
</comment>
<dbReference type="Pfam" id="PF02107">
    <property type="entry name" value="FlgH"/>
    <property type="match status" value="1"/>
</dbReference>
<organism evidence="13 14">
    <name type="scientific">Shewanella mangrovi</name>
    <dbReference type="NCBI Taxonomy" id="1515746"/>
    <lineage>
        <taxon>Bacteria</taxon>
        <taxon>Pseudomonadati</taxon>
        <taxon>Pseudomonadota</taxon>
        <taxon>Gammaproteobacteria</taxon>
        <taxon>Alteromonadales</taxon>
        <taxon>Shewanellaceae</taxon>
        <taxon>Shewanella</taxon>
    </lineage>
</organism>
<evidence type="ECO:0000256" key="2">
    <source>
        <dbReference type="ARBA" id="ARBA00004635"/>
    </source>
</evidence>
<evidence type="ECO:0000313" key="14">
    <source>
        <dbReference type="Proteomes" id="UP000029264"/>
    </source>
</evidence>
<evidence type="ECO:0000256" key="1">
    <source>
        <dbReference type="ARBA" id="ARBA00002591"/>
    </source>
</evidence>
<gene>
    <name evidence="11" type="primary">flgH</name>
    <name evidence="13" type="ORF">HR45_06770</name>
</gene>
<comment type="subunit">
    <text evidence="4 11">The basal body constitutes a major portion of the flagellar organelle and consists of four rings (L,P,S, and M) mounted on a central rod.</text>
</comment>
<evidence type="ECO:0000256" key="10">
    <source>
        <dbReference type="ARBA" id="ARBA00023288"/>
    </source>
</evidence>
<evidence type="ECO:0000256" key="9">
    <source>
        <dbReference type="ARBA" id="ARBA00023237"/>
    </source>
</evidence>
<name>A0A094K0J6_9GAMM</name>
<accession>A0A094K0J6</accession>
<comment type="function">
    <text evidence="1 11">Assembles around the rod to form the L-ring and probably protects the motor/basal body from shearing forces during rotation.</text>
</comment>
<comment type="subcellular location">
    <subcellularLocation>
        <location evidence="11">Cell outer membrane</location>
        <topology evidence="11">Lipid-anchor</topology>
    </subcellularLocation>
    <subcellularLocation>
        <location evidence="11">Bacterial flagellum basal body</location>
    </subcellularLocation>
    <subcellularLocation>
        <location evidence="2">Membrane</location>
        <topology evidence="2">Lipid-anchor</topology>
    </subcellularLocation>
</comment>
<reference evidence="13 14" key="1">
    <citation type="submission" date="2014-06" db="EMBL/GenBank/DDBJ databases">
        <title>Shewanella sp. YQH10.</title>
        <authorList>
            <person name="Liu Y."/>
            <person name="Zeng R."/>
        </authorList>
    </citation>
    <scope>NUCLEOTIDE SEQUENCE [LARGE SCALE GENOMIC DNA]</scope>
    <source>
        <strain evidence="13 14">YQH10</strain>
    </source>
</reference>
<keyword evidence="14" id="KW-1185">Reference proteome</keyword>
<dbReference type="eggNOG" id="COG2063">
    <property type="taxonomic scope" value="Bacteria"/>
</dbReference>
<dbReference type="Proteomes" id="UP000029264">
    <property type="component" value="Unassembled WGS sequence"/>
</dbReference>
<keyword evidence="5 11" id="KW-0732">Signal</keyword>
<evidence type="ECO:0000256" key="7">
    <source>
        <dbReference type="ARBA" id="ARBA00023139"/>
    </source>
</evidence>
<dbReference type="PANTHER" id="PTHR34933:SF1">
    <property type="entry name" value="FLAGELLAR L-RING PROTEIN"/>
    <property type="match status" value="1"/>
</dbReference>
<keyword evidence="6 11" id="KW-0472">Membrane</keyword>
<dbReference type="GO" id="GO:0071973">
    <property type="term" value="P:bacterial-type flagellum-dependent cell motility"/>
    <property type="evidence" value="ECO:0007669"/>
    <property type="project" value="InterPro"/>
</dbReference>
<comment type="similarity">
    <text evidence="3 11">Belongs to the FlgH family.</text>
</comment>
<evidence type="ECO:0000256" key="3">
    <source>
        <dbReference type="ARBA" id="ARBA00006929"/>
    </source>
</evidence>
<protein>
    <recommendedName>
        <fullName evidence="11">Flagellar L-ring protein</fullName>
    </recommendedName>
    <alternativeName>
        <fullName evidence="11">Basal body L-ring protein</fullName>
    </alternativeName>
</protein>